<dbReference type="Proteomes" id="UP000727907">
    <property type="component" value="Unassembled WGS sequence"/>
</dbReference>
<gene>
    <name evidence="2" type="ORF">KQ910_15885</name>
</gene>
<dbReference type="Pfam" id="PF08885">
    <property type="entry name" value="GSCFA"/>
    <property type="match status" value="1"/>
</dbReference>
<comment type="caution">
    <text evidence="2">The sequence shown here is derived from an EMBL/GenBank/DDBJ whole genome shotgun (WGS) entry which is preliminary data.</text>
</comment>
<keyword evidence="3" id="KW-1185">Reference proteome</keyword>
<reference evidence="2 3" key="1">
    <citation type="submission" date="2021-06" db="EMBL/GenBank/DDBJ databases">
        <authorList>
            <person name="Lee D.H."/>
        </authorList>
    </citation>
    <scope>NUCLEOTIDE SEQUENCE [LARGE SCALE GENOMIC DNA]</scope>
    <source>
        <strain evidence="2 3">MMS21-HV4-11</strain>
    </source>
</reference>
<evidence type="ECO:0000313" key="2">
    <source>
        <dbReference type="EMBL" id="MBU8875255.1"/>
    </source>
</evidence>
<sequence>MPIETLVPSLAEEPNPLRRWPERDGQPNRIEPVAKPHFDAPFRLIEGEAIFTIGSCFARHIEQSLSDRGFAIPVLELLKQDSAFFDVDSAFLNNYGTPSIAQELAWALDESCPFDPSTALAELVPGGFVDMHLFGRIKPVAYDVALKRREAIRAVTRRIMECRVVIITLGLAEVWYDRRAGVYLNVTPRQPLQLREPDRYELRVLTFDETLHHLRRALELIRTHGRPDVQVLMTVSPVPMTQTFRPIDVAVANTYSKSVLRTAAEHAVFEYDNVHYFPSFESVMLSDRHLAWREDLIHVTQELVDVNVERMVSAFAEDSPLDGLETRELLAEIDRRAAGDARRKWQMMRDRIQNASDKVFASDYLKLAMRYREYDLAQKALDQAPFDDVRRSIEQADLLIRRGEFKQALALLRKMPVRYEDPEFLEGHARRYWRLSVDCYASLGQLEAAENAARRWHRTPMKEGASYQIFLALARAHRRHGTDQSALHYFERAVALFTSDNILLEYADALVMSGRTIEAQNVLDGTTCTTRGAQMRKEELLLFLPPLKVASAEPST</sequence>
<dbReference type="EMBL" id="JAHOPB010000001">
    <property type="protein sequence ID" value="MBU8875255.1"/>
    <property type="molecule type" value="Genomic_DNA"/>
</dbReference>
<name>A0ABS6IMK5_9HYPH</name>
<dbReference type="RefSeq" id="WP_216962204.1">
    <property type="nucleotide sequence ID" value="NZ_JAHOPB010000001.1"/>
</dbReference>
<dbReference type="InterPro" id="IPR014982">
    <property type="entry name" value="GSCFA"/>
</dbReference>
<proteinExistence type="predicted"/>
<feature type="domain" description="GSCFA" evidence="1">
    <location>
        <begin position="50"/>
        <end position="309"/>
    </location>
</feature>
<organism evidence="2 3">
    <name type="scientific">Reyranella humidisoli</name>
    <dbReference type="NCBI Taxonomy" id="2849149"/>
    <lineage>
        <taxon>Bacteria</taxon>
        <taxon>Pseudomonadati</taxon>
        <taxon>Pseudomonadota</taxon>
        <taxon>Alphaproteobacteria</taxon>
        <taxon>Hyphomicrobiales</taxon>
        <taxon>Reyranellaceae</taxon>
        <taxon>Reyranella</taxon>
    </lineage>
</organism>
<protein>
    <submittedName>
        <fullName evidence="2">GSCFA domain-containing protein</fullName>
    </submittedName>
</protein>
<evidence type="ECO:0000313" key="3">
    <source>
        <dbReference type="Proteomes" id="UP000727907"/>
    </source>
</evidence>
<accession>A0ABS6IMK5</accession>
<evidence type="ECO:0000259" key="1">
    <source>
        <dbReference type="Pfam" id="PF08885"/>
    </source>
</evidence>